<evidence type="ECO:0000313" key="2">
    <source>
        <dbReference type="Proteomes" id="UP000805193"/>
    </source>
</evidence>
<gene>
    <name evidence="1" type="ORF">HPB47_021872</name>
</gene>
<sequence length="379" mass="41448">MKRKFTNGAPVFSEEVDDALFEYFQRERDAGRAVSNRLLANEALRIAESLNLGNFKPSTQNIKRWKQRFAVTMRTATNDSQKAPADCGKAVTAFRSTIATLEARHDYTPFNICNMDQTMVRMDNPATCINNVAGENSIRIANTGCARRGFTVALAARASGAKLPAFVVLKEHTGRIPARAFMALRIPTNVCLTSSKNGWMTTDICLEWLSRVWGPDIDDARRLLVIDQAPIHKTKAVMDTAEASATDIMHIPGGCTGILQPADVYWNKSFKDSLCTSWAEFMRKGDKTPKGNLRKPSRQDVLNFVSKAWAAVPENVIAQSFKGCGISGALDASEDGYLHNGLAGIGAPAACSNPEGVSDECVDLCSDFEESFDGFSDNE</sequence>
<comment type="caution">
    <text evidence="1">The sequence shown here is derived from an EMBL/GenBank/DDBJ whole genome shotgun (WGS) entry which is preliminary data.</text>
</comment>
<dbReference type="Proteomes" id="UP000805193">
    <property type="component" value="Unassembled WGS sequence"/>
</dbReference>
<keyword evidence="2" id="KW-1185">Reference proteome</keyword>
<reference evidence="1 2" key="1">
    <citation type="journal article" date="2020" name="Cell">
        <title>Large-Scale Comparative Analyses of Tick Genomes Elucidate Their Genetic Diversity and Vector Capacities.</title>
        <authorList>
            <consortium name="Tick Genome and Microbiome Consortium (TIGMIC)"/>
            <person name="Jia N."/>
            <person name="Wang J."/>
            <person name="Shi W."/>
            <person name="Du L."/>
            <person name="Sun Y."/>
            <person name="Zhan W."/>
            <person name="Jiang J.F."/>
            <person name="Wang Q."/>
            <person name="Zhang B."/>
            <person name="Ji P."/>
            <person name="Bell-Sakyi L."/>
            <person name="Cui X.M."/>
            <person name="Yuan T.T."/>
            <person name="Jiang B.G."/>
            <person name="Yang W.F."/>
            <person name="Lam T.T."/>
            <person name="Chang Q.C."/>
            <person name="Ding S.J."/>
            <person name="Wang X.J."/>
            <person name="Zhu J.G."/>
            <person name="Ruan X.D."/>
            <person name="Zhao L."/>
            <person name="Wei J.T."/>
            <person name="Ye R.Z."/>
            <person name="Que T.C."/>
            <person name="Du C.H."/>
            <person name="Zhou Y.H."/>
            <person name="Cheng J.X."/>
            <person name="Dai P.F."/>
            <person name="Guo W.B."/>
            <person name="Han X.H."/>
            <person name="Huang E.J."/>
            <person name="Li L.F."/>
            <person name="Wei W."/>
            <person name="Gao Y.C."/>
            <person name="Liu J.Z."/>
            <person name="Shao H.Z."/>
            <person name="Wang X."/>
            <person name="Wang C.C."/>
            <person name="Yang T.C."/>
            <person name="Huo Q.B."/>
            <person name="Li W."/>
            <person name="Chen H.Y."/>
            <person name="Chen S.E."/>
            <person name="Zhou L.G."/>
            <person name="Ni X.B."/>
            <person name="Tian J.H."/>
            <person name="Sheng Y."/>
            <person name="Liu T."/>
            <person name="Pan Y.S."/>
            <person name="Xia L.Y."/>
            <person name="Li J."/>
            <person name="Zhao F."/>
            <person name="Cao W.C."/>
        </authorList>
    </citation>
    <scope>NUCLEOTIDE SEQUENCE [LARGE SCALE GENOMIC DNA]</scope>
    <source>
        <strain evidence="1">Iper-2018</strain>
    </source>
</reference>
<accession>A0AC60QEN9</accession>
<proteinExistence type="predicted"/>
<evidence type="ECO:0000313" key="1">
    <source>
        <dbReference type="EMBL" id="KAG0431342.1"/>
    </source>
</evidence>
<name>A0AC60QEN9_IXOPE</name>
<dbReference type="EMBL" id="JABSTQ010009235">
    <property type="protein sequence ID" value="KAG0431342.1"/>
    <property type="molecule type" value="Genomic_DNA"/>
</dbReference>
<organism evidence="1 2">
    <name type="scientific">Ixodes persulcatus</name>
    <name type="common">Taiga tick</name>
    <dbReference type="NCBI Taxonomy" id="34615"/>
    <lineage>
        <taxon>Eukaryota</taxon>
        <taxon>Metazoa</taxon>
        <taxon>Ecdysozoa</taxon>
        <taxon>Arthropoda</taxon>
        <taxon>Chelicerata</taxon>
        <taxon>Arachnida</taxon>
        <taxon>Acari</taxon>
        <taxon>Parasitiformes</taxon>
        <taxon>Ixodida</taxon>
        <taxon>Ixodoidea</taxon>
        <taxon>Ixodidae</taxon>
        <taxon>Ixodinae</taxon>
        <taxon>Ixodes</taxon>
    </lineage>
</organism>
<protein>
    <submittedName>
        <fullName evidence="1">Uncharacterized protein</fullName>
    </submittedName>
</protein>